<reference evidence="3 4" key="1">
    <citation type="journal article" date="2009" name="Stand. Genomic Sci.">
        <title>Complete genome sequence of Brachybacterium faecium type strain (Schefferle 6-10).</title>
        <authorList>
            <person name="Lapidus A."/>
            <person name="Pukall R."/>
            <person name="Labuttii K."/>
            <person name="Copeland A."/>
            <person name="Del Rio T.G."/>
            <person name="Nolan M."/>
            <person name="Chen F."/>
            <person name="Lucas S."/>
            <person name="Tice H."/>
            <person name="Cheng J.F."/>
            <person name="Bruce D."/>
            <person name="Goodwin L."/>
            <person name="Pitluck S."/>
            <person name="Rohde M."/>
            <person name="Goker M."/>
            <person name="Pati A."/>
            <person name="Ivanova N."/>
            <person name="Mavrommatis K."/>
            <person name="Chen A."/>
            <person name="Palaniappan K."/>
            <person name="D'haeseleer P."/>
            <person name="Chain P."/>
            <person name="Bristow J."/>
            <person name="Eisen J.A."/>
            <person name="Markowitz V."/>
            <person name="Hugenholtz P."/>
            <person name="Kyrpides N.C."/>
            <person name="Klenk H.P."/>
        </authorList>
    </citation>
    <scope>NUCLEOTIDE SEQUENCE [LARGE SCALE GENOMIC DNA]</scope>
    <source>
        <strain evidence="4">ATCC 43885 / DSM 4810 / JCM 11609 / LMG 19847 / NBRC 14762 / NCIMB 9860 / 6-10</strain>
    </source>
</reference>
<accession>C7MGN5</accession>
<dbReference type="PRINTS" id="PR01438">
    <property type="entry name" value="UNVRSLSTRESS"/>
</dbReference>
<feature type="domain" description="UspA" evidence="2">
    <location>
        <begin position="7"/>
        <end position="144"/>
    </location>
</feature>
<dbReference type="HOGENOM" id="CLU_049301_2_3_11"/>
<dbReference type="eggNOG" id="COG0589">
    <property type="taxonomic scope" value="Bacteria"/>
</dbReference>
<proteinExistence type="inferred from homology"/>
<dbReference type="InterPro" id="IPR014729">
    <property type="entry name" value="Rossmann-like_a/b/a_fold"/>
</dbReference>
<evidence type="ECO:0000313" key="4">
    <source>
        <dbReference type="Proteomes" id="UP000001919"/>
    </source>
</evidence>
<dbReference type="KEGG" id="bfa:Bfae_03500"/>
<dbReference type="Gene3D" id="3.40.50.620">
    <property type="entry name" value="HUPs"/>
    <property type="match status" value="2"/>
</dbReference>
<comment type="similarity">
    <text evidence="1">Belongs to the universal stress protein A family.</text>
</comment>
<feature type="domain" description="UspA" evidence="2">
    <location>
        <begin position="152"/>
        <end position="282"/>
    </location>
</feature>
<keyword evidence="4" id="KW-1185">Reference proteome</keyword>
<dbReference type="PANTHER" id="PTHR46268">
    <property type="entry name" value="STRESS RESPONSE PROTEIN NHAX"/>
    <property type="match status" value="1"/>
</dbReference>
<dbReference type="PATRIC" id="fig|446465.5.peg.347"/>
<evidence type="ECO:0000256" key="1">
    <source>
        <dbReference type="ARBA" id="ARBA00008791"/>
    </source>
</evidence>
<dbReference type="OrthoDB" id="3174546at2"/>
<evidence type="ECO:0000313" key="3">
    <source>
        <dbReference type="EMBL" id="ACU84226.1"/>
    </source>
</evidence>
<dbReference type="AlphaFoldDB" id="C7MGN5"/>
<organism evidence="3 4">
    <name type="scientific">Brachybacterium faecium (strain ATCC 43885 / DSM 4810 / JCM 11609 / LMG 19847 / NBRC 14762 / NCIMB 9860 / 6-10)</name>
    <dbReference type="NCBI Taxonomy" id="446465"/>
    <lineage>
        <taxon>Bacteria</taxon>
        <taxon>Bacillati</taxon>
        <taxon>Actinomycetota</taxon>
        <taxon>Actinomycetes</taxon>
        <taxon>Micrococcales</taxon>
        <taxon>Dermabacteraceae</taxon>
        <taxon>Brachybacterium</taxon>
    </lineage>
</organism>
<gene>
    <name evidence="3" type="ordered locus">Bfae_03500</name>
</gene>
<name>C7MGN5_BRAFD</name>
<dbReference type="Pfam" id="PF00582">
    <property type="entry name" value="Usp"/>
    <property type="match status" value="2"/>
</dbReference>
<dbReference type="EMBL" id="CP001643">
    <property type="protein sequence ID" value="ACU84226.1"/>
    <property type="molecule type" value="Genomic_DNA"/>
</dbReference>
<dbReference type="PANTHER" id="PTHR46268:SF6">
    <property type="entry name" value="UNIVERSAL STRESS PROTEIN UP12"/>
    <property type="match status" value="1"/>
</dbReference>
<dbReference type="InterPro" id="IPR006016">
    <property type="entry name" value="UspA"/>
</dbReference>
<dbReference type="SUPFAM" id="SSF52402">
    <property type="entry name" value="Adenine nucleotide alpha hydrolases-like"/>
    <property type="match status" value="2"/>
</dbReference>
<dbReference type="InterPro" id="IPR006015">
    <property type="entry name" value="Universal_stress_UspA"/>
</dbReference>
<dbReference type="CDD" id="cd00293">
    <property type="entry name" value="USP-like"/>
    <property type="match status" value="2"/>
</dbReference>
<protein>
    <submittedName>
        <fullName evidence="3">Universal stress protein UspA-like protein</fullName>
    </submittedName>
</protein>
<sequence>MMGFAGQNIVVGYDDTTAAMSAVRWAAELARGTDSTLHLVHAWTWPLLGQGVSGMPVIDPAGPRNQARRLLDDAAERVAAEFPDVPVSAELLSGMPREALEEISGRTDLLVVGTRGLGAVLGALLGSVSRGILHDAGCPVAVIRSDQFRAGPVLSGYDGSEAAGEAVDEAADLAAAWGVVLRVIHVQAGAQGSAASVAEAWSAGSRSRAVLDEGVARATARHPDLEVQSRMVEDRTVAEGLLNAAAGARMLVIGHRGLSRGRFGSTAHATVLHATGNVTVVRQSPHE</sequence>
<dbReference type="Proteomes" id="UP000001919">
    <property type="component" value="Chromosome"/>
</dbReference>
<evidence type="ECO:0000259" key="2">
    <source>
        <dbReference type="Pfam" id="PF00582"/>
    </source>
</evidence>